<proteinExistence type="predicted"/>
<sequence length="223" mass="26432">MKVDGTYFGDWGCLIVYKAGTDILYWQYAEREYVAVYEAGLGGLMENGYIICGVTSDWHGSIVSSAEQLLPGIAHQRCLVHTQRLCQSLLTRNPQTEGGWVLLHIVHSLNAISNEYERNIWLRWLGEWKRRYEYLTKERTYATQPDGKKTWWYTHKNLRRAFLTLWDTQEHLFLYLEDKNLEKDTNGLEAEFKHLKAKMRSHAGMRKERRSAFIAWYLYFKNH</sequence>
<protein>
    <recommendedName>
        <fullName evidence="1">Transposase IS66 central domain-containing protein</fullName>
    </recommendedName>
</protein>
<evidence type="ECO:0000259" key="1">
    <source>
        <dbReference type="Pfam" id="PF03050"/>
    </source>
</evidence>
<accession>A0A1F5GGF3</accession>
<feature type="domain" description="Transposase IS66 central" evidence="1">
    <location>
        <begin position="71"/>
        <end position="200"/>
    </location>
</feature>
<gene>
    <name evidence="2" type="ORF">A3D81_00430</name>
</gene>
<dbReference type="EMBL" id="MFBE01000027">
    <property type="protein sequence ID" value="OGD90944.1"/>
    <property type="molecule type" value="Genomic_DNA"/>
</dbReference>
<reference evidence="2 3" key="1">
    <citation type="journal article" date="2016" name="Nat. Commun.">
        <title>Thousands of microbial genomes shed light on interconnected biogeochemical processes in an aquifer system.</title>
        <authorList>
            <person name="Anantharaman K."/>
            <person name="Brown C.T."/>
            <person name="Hug L.A."/>
            <person name="Sharon I."/>
            <person name="Castelle C.J."/>
            <person name="Probst A.J."/>
            <person name="Thomas B.C."/>
            <person name="Singh A."/>
            <person name="Wilkins M.J."/>
            <person name="Karaoz U."/>
            <person name="Brodie E.L."/>
            <person name="Williams K.H."/>
            <person name="Hubbard S.S."/>
            <person name="Banfield J.F."/>
        </authorList>
    </citation>
    <scope>NUCLEOTIDE SEQUENCE [LARGE SCALE GENOMIC DNA]</scope>
</reference>
<dbReference type="STRING" id="1797715.A3D81_00430"/>
<evidence type="ECO:0000313" key="2">
    <source>
        <dbReference type="EMBL" id="OGD90944.1"/>
    </source>
</evidence>
<dbReference type="InterPro" id="IPR004291">
    <property type="entry name" value="Transposase_IS66_central"/>
</dbReference>
<evidence type="ECO:0000313" key="3">
    <source>
        <dbReference type="Proteomes" id="UP000178492"/>
    </source>
</evidence>
<comment type="caution">
    <text evidence="2">The sequence shown here is derived from an EMBL/GenBank/DDBJ whole genome shotgun (WGS) entry which is preliminary data.</text>
</comment>
<organism evidence="2 3">
    <name type="scientific">Candidatus Curtissbacteria bacterium RIFCSPHIGHO2_02_FULL_40_17</name>
    <dbReference type="NCBI Taxonomy" id="1797715"/>
    <lineage>
        <taxon>Bacteria</taxon>
        <taxon>Candidatus Curtissiibacteriota</taxon>
    </lineage>
</organism>
<dbReference type="Pfam" id="PF03050">
    <property type="entry name" value="DDE_Tnp_IS66"/>
    <property type="match status" value="1"/>
</dbReference>
<dbReference type="Proteomes" id="UP000178492">
    <property type="component" value="Unassembled WGS sequence"/>
</dbReference>
<dbReference type="AlphaFoldDB" id="A0A1F5GGF3"/>
<name>A0A1F5GGF3_9BACT</name>